<dbReference type="Proteomes" id="UP000244893">
    <property type="component" value="Unassembled WGS sequence"/>
</dbReference>
<feature type="compositionally biased region" description="Basic and acidic residues" evidence="1">
    <location>
        <begin position="196"/>
        <end position="238"/>
    </location>
</feature>
<organism evidence="4 5">
    <name type="scientific">Amnibacterium flavum</name>
    <dbReference type="NCBI Taxonomy" id="2173173"/>
    <lineage>
        <taxon>Bacteria</taxon>
        <taxon>Bacillati</taxon>
        <taxon>Actinomycetota</taxon>
        <taxon>Actinomycetes</taxon>
        <taxon>Micrococcales</taxon>
        <taxon>Microbacteriaceae</taxon>
        <taxon>Amnibacterium</taxon>
    </lineage>
</organism>
<sequence length="274" mass="28996">MQPGRRIRTLATTIVMVVIAAPLSLGGPASPAAAYDEDLIVQLANEARWADGQAGLIHNPALDTVAYDWAQQMGSSGALSHNPDVGAQIPGGWNAWGENVAQGYGSGQAVHDGWMNSSGHRANILGGYTDIGVALIDVNHLVGRAGVRALLGPCRPGRAGPGSGRAGTGSRSRPGSDHARPRGDPGRGASLSEPRTFTHVDGDLEVDPRREEVDDEFRVGIRDRIAGDRRGSSPPDRRAHAHRVPRRDRPDRLVRPDRAPGELRKGLASARSAT</sequence>
<dbReference type="SUPFAM" id="SSF55797">
    <property type="entry name" value="PR-1-like"/>
    <property type="match status" value="1"/>
</dbReference>
<dbReference type="EMBL" id="QEOP01000003">
    <property type="protein sequence ID" value="PVZ93629.1"/>
    <property type="molecule type" value="Genomic_DNA"/>
</dbReference>
<feature type="domain" description="SCP" evidence="3">
    <location>
        <begin position="43"/>
        <end position="135"/>
    </location>
</feature>
<dbReference type="PANTHER" id="PTHR31157:SF1">
    <property type="entry name" value="SCP DOMAIN-CONTAINING PROTEIN"/>
    <property type="match status" value="1"/>
</dbReference>
<dbReference type="Pfam" id="PF00188">
    <property type="entry name" value="CAP"/>
    <property type="match status" value="1"/>
</dbReference>
<reference evidence="4 5" key="1">
    <citation type="submission" date="2018-05" db="EMBL/GenBank/DDBJ databases">
        <title>Amnibacterium sp. M8JJ-5, whole genome shotgun sequence.</title>
        <authorList>
            <person name="Tuo L."/>
        </authorList>
    </citation>
    <scope>NUCLEOTIDE SEQUENCE [LARGE SCALE GENOMIC DNA]</scope>
    <source>
        <strain evidence="4 5">M8JJ-5</strain>
    </source>
</reference>
<keyword evidence="2" id="KW-0732">Signal</keyword>
<dbReference type="Gene3D" id="3.40.33.10">
    <property type="entry name" value="CAP"/>
    <property type="match status" value="1"/>
</dbReference>
<evidence type="ECO:0000313" key="5">
    <source>
        <dbReference type="Proteomes" id="UP000244893"/>
    </source>
</evidence>
<accession>A0A2V1HR88</accession>
<dbReference type="AlphaFoldDB" id="A0A2V1HR88"/>
<keyword evidence="5" id="KW-1185">Reference proteome</keyword>
<proteinExistence type="predicted"/>
<comment type="caution">
    <text evidence="4">The sequence shown here is derived from an EMBL/GenBank/DDBJ whole genome shotgun (WGS) entry which is preliminary data.</text>
</comment>
<dbReference type="RefSeq" id="WP_116757613.1">
    <property type="nucleotide sequence ID" value="NZ_JBHUEX010000001.1"/>
</dbReference>
<feature type="chain" id="PRO_5015988859" description="SCP domain-containing protein" evidence="2">
    <location>
        <begin position="35"/>
        <end position="274"/>
    </location>
</feature>
<dbReference type="CDD" id="cd05379">
    <property type="entry name" value="CAP_bacterial"/>
    <property type="match status" value="1"/>
</dbReference>
<dbReference type="InterPro" id="IPR035940">
    <property type="entry name" value="CAP_sf"/>
</dbReference>
<protein>
    <recommendedName>
        <fullName evidence="3">SCP domain-containing protein</fullName>
    </recommendedName>
</protein>
<feature type="region of interest" description="Disordered" evidence="1">
    <location>
        <begin position="151"/>
        <end position="274"/>
    </location>
</feature>
<dbReference type="InterPro" id="IPR014044">
    <property type="entry name" value="CAP_dom"/>
</dbReference>
<evidence type="ECO:0000256" key="2">
    <source>
        <dbReference type="SAM" id="SignalP"/>
    </source>
</evidence>
<dbReference type="OrthoDB" id="68195at2"/>
<evidence type="ECO:0000256" key="1">
    <source>
        <dbReference type="SAM" id="MobiDB-lite"/>
    </source>
</evidence>
<feature type="compositionally biased region" description="Basic and acidic residues" evidence="1">
    <location>
        <begin position="247"/>
        <end position="265"/>
    </location>
</feature>
<gene>
    <name evidence="4" type="ORF">DDQ50_15100</name>
</gene>
<feature type="signal peptide" evidence="2">
    <location>
        <begin position="1"/>
        <end position="34"/>
    </location>
</feature>
<dbReference type="PANTHER" id="PTHR31157">
    <property type="entry name" value="SCP DOMAIN-CONTAINING PROTEIN"/>
    <property type="match status" value="1"/>
</dbReference>
<name>A0A2V1HR88_9MICO</name>
<evidence type="ECO:0000259" key="3">
    <source>
        <dbReference type="Pfam" id="PF00188"/>
    </source>
</evidence>
<feature type="compositionally biased region" description="Basic and acidic residues" evidence="1">
    <location>
        <begin position="174"/>
        <end position="185"/>
    </location>
</feature>
<evidence type="ECO:0000313" key="4">
    <source>
        <dbReference type="EMBL" id="PVZ93629.1"/>
    </source>
</evidence>